<accession>A0A2S2FD00</accession>
<dbReference type="EMBL" id="CP029397">
    <property type="protein sequence ID" value="AWL28851.1"/>
    <property type="molecule type" value="Genomic_DNA"/>
</dbReference>
<dbReference type="Gene3D" id="3.40.190.290">
    <property type="match status" value="1"/>
</dbReference>
<dbReference type="SUPFAM" id="SSF53850">
    <property type="entry name" value="Periplasmic binding protein-like II"/>
    <property type="match status" value="1"/>
</dbReference>
<dbReference type="KEGG" id="adv:DJ533_09860"/>
<dbReference type="RefSeq" id="WP_065993922.1">
    <property type="nucleotide sequence ID" value="NZ_CP029397.2"/>
</dbReference>
<organism evidence="6 7">
    <name type="scientific">Acinetobacter defluvii</name>
    <dbReference type="NCBI Taxonomy" id="1871111"/>
    <lineage>
        <taxon>Bacteria</taxon>
        <taxon>Pseudomonadati</taxon>
        <taxon>Pseudomonadota</taxon>
        <taxon>Gammaproteobacteria</taxon>
        <taxon>Moraxellales</taxon>
        <taxon>Moraxellaceae</taxon>
        <taxon>Acinetobacter</taxon>
    </lineage>
</organism>
<evidence type="ECO:0000256" key="4">
    <source>
        <dbReference type="ARBA" id="ARBA00023163"/>
    </source>
</evidence>
<proteinExistence type="inferred from homology"/>
<dbReference type="PANTHER" id="PTHR30126">
    <property type="entry name" value="HTH-TYPE TRANSCRIPTIONAL REGULATOR"/>
    <property type="match status" value="1"/>
</dbReference>
<reference evidence="6" key="1">
    <citation type="submission" date="2019-08" db="EMBL/GenBank/DDBJ databases">
        <title>The complete genome of Acinetobacter defluvii strain WCHAD010030.</title>
        <authorList>
            <person name="Hu Y."/>
            <person name="Qin J."/>
            <person name="Feng Y."/>
            <person name="Zong Z."/>
        </authorList>
    </citation>
    <scope>NUCLEOTIDE SEQUENCE</scope>
    <source>
        <strain evidence="6">WCHA30</strain>
    </source>
</reference>
<dbReference type="Pfam" id="PF00126">
    <property type="entry name" value="HTH_1"/>
    <property type="match status" value="1"/>
</dbReference>
<dbReference type="GO" id="GO:0003700">
    <property type="term" value="F:DNA-binding transcription factor activity"/>
    <property type="evidence" value="ECO:0007669"/>
    <property type="project" value="InterPro"/>
</dbReference>
<evidence type="ECO:0000256" key="2">
    <source>
        <dbReference type="ARBA" id="ARBA00023015"/>
    </source>
</evidence>
<dbReference type="SUPFAM" id="SSF46785">
    <property type="entry name" value="Winged helix' DNA-binding domain"/>
    <property type="match status" value="1"/>
</dbReference>
<keyword evidence="7" id="KW-1185">Reference proteome</keyword>
<feature type="domain" description="HTH lysR-type" evidence="5">
    <location>
        <begin position="3"/>
        <end position="60"/>
    </location>
</feature>
<comment type="similarity">
    <text evidence="1">Belongs to the LysR transcriptional regulatory family.</text>
</comment>
<name>A0A2S2FD00_9GAMM</name>
<keyword evidence="3" id="KW-0238">DNA-binding</keyword>
<dbReference type="OrthoDB" id="6971749at2"/>
<sequence>MSLDIRWIEDILALDAMKSISKAAEHRFVSQSAFTRRIQQIELDLGQEILVRNGKNIEFNEVGQVLLSTAKNIKDQLDLTLSLLNKLNTQDKIIKFSVSHSLMSNYFSQVVKYLPEKLKDFHLEIATNNVGEGLKNLKEGICHFLICYADTTLLNSLDSSLIAYHKLGEMEIIPVCTTEQNYDLENDQHLPLLTYGSKAYLRKYVDKIIQPLDYKILYETDNALDLKELVLQGLGIAWLPRNVVNNEIKQNKLKIINDTDFYFTQEIYILKSKINRNPNLQLVWENLIYH</sequence>
<dbReference type="PANTHER" id="PTHR30126:SF2">
    <property type="entry name" value="HTH-TYPE TRANSCRIPTIONAL REGULATOR YJIE"/>
    <property type="match status" value="1"/>
</dbReference>
<dbReference type="Gene3D" id="1.10.10.10">
    <property type="entry name" value="Winged helix-like DNA-binding domain superfamily/Winged helix DNA-binding domain"/>
    <property type="match status" value="1"/>
</dbReference>
<dbReference type="STRING" id="1871111.GCA_001704615_03246"/>
<evidence type="ECO:0000313" key="6">
    <source>
        <dbReference type="EMBL" id="AWL28851.1"/>
    </source>
</evidence>
<dbReference type="AlphaFoldDB" id="A0A2S2FD00"/>
<dbReference type="GO" id="GO:0000976">
    <property type="term" value="F:transcription cis-regulatory region binding"/>
    <property type="evidence" value="ECO:0007669"/>
    <property type="project" value="TreeGrafter"/>
</dbReference>
<dbReference type="CDD" id="cd05466">
    <property type="entry name" value="PBP2_LTTR_substrate"/>
    <property type="match status" value="1"/>
</dbReference>
<protein>
    <submittedName>
        <fullName evidence="6">LysR family transcriptional regulator</fullName>
    </submittedName>
</protein>
<dbReference type="Pfam" id="PF03466">
    <property type="entry name" value="LysR_substrate"/>
    <property type="match status" value="1"/>
</dbReference>
<keyword evidence="4" id="KW-0804">Transcription</keyword>
<evidence type="ECO:0000256" key="3">
    <source>
        <dbReference type="ARBA" id="ARBA00023125"/>
    </source>
</evidence>
<evidence type="ECO:0000313" key="7">
    <source>
        <dbReference type="Proteomes" id="UP000245977"/>
    </source>
</evidence>
<keyword evidence="2" id="KW-0805">Transcription regulation</keyword>
<dbReference type="PROSITE" id="PS50931">
    <property type="entry name" value="HTH_LYSR"/>
    <property type="match status" value="1"/>
</dbReference>
<gene>
    <name evidence="6" type="ORF">DJ533_09860</name>
</gene>
<evidence type="ECO:0000256" key="1">
    <source>
        <dbReference type="ARBA" id="ARBA00009437"/>
    </source>
</evidence>
<dbReference type="InterPro" id="IPR036390">
    <property type="entry name" value="WH_DNA-bd_sf"/>
</dbReference>
<dbReference type="InterPro" id="IPR005119">
    <property type="entry name" value="LysR_subst-bd"/>
</dbReference>
<evidence type="ECO:0000259" key="5">
    <source>
        <dbReference type="PROSITE" id="PS50931"/>
    </source>
</evidence>
<dbReference type="Proteomes" id="UP000245977">
    <property type="component" value="Chromosome"/>
</dbReference>
<dbReference type="InterPro" id="IPR036388">
    <property type="entry name" value="WH-like_DNA-bd_sf"/>
</dbReference>
<dbReference type="InterPro" id="IPR000847">
    <property type="entry name" value="LysR_HTH_N"/>
</dbReference>